<reference evidence="1" key="1">
    <citation type="journal article" date="2020" name="Cell">
        <title>Large-Scale Comparative Analyses of Tick Genomes Elucidate Their Genetic Diversity and Vector Capacities.</title>
        <authorList>
            <consortium name="Tick Genome and Microbiome Consortium (TIGMIC)"/>
            <person name="Jia N."/>
            <person name="Wang J."/>
            <person name="Shi W."/>
            <person name="Du L."/>
            <person name="Sun Y."/>
            <person name="Zhan W."/>
            <person name="Jiang J.F."/>
            <person name="Wang Q."/>
            <person name="Zhang B."/>
            <person name="Ji P."/>
            <person name="Bell-Sakyi L."/>
            <person name="Cui X.M."/>
            <person name="Yuan T.T."/>
            <person name="Jiang B.G."/>
            <person name="Yang W.F."/>
            <person name="Lam T.T."/>
            <person name="Chang Q.C."/>
            <person name="Ding S.J."/>
            <person name="Wang X.J."/>
            <person name="Zhu J.G."/>
            <person name="Ruan X.D."/>
            <person name="Zhao L."/>
            <person name="Wei J.T."/>
            <person name="Ye R.Z."/>
            <person name="Que T.C."/>
            <person name="Du C.H."/>
            <person name="Zhou Y.H."/>
            <person name="Cheng J.X."/>
            <person name="Dai P.F."/>
            <person name="Guo W.B."/>
            <person name="Han X.H."/>
            <person name="Huang E.J."/>
            <person name="Li L.F."/>
            <person name="Wei W."/>
            <person name="Gao Y.C."/>
            <person name="Liu J.Z."/>
            <person name="Shao H.Z."/>
            <person name="Wang X."/>
            <person name="Wang C.C."/>
            <person name="Yang T.C."/>
            <person name="Huo Q.B."/>
            <person name="Li W."/>
            <person name="Chen H.Y."/>
            <person name="Chen S.E."/>
            <person name="Zhou L.G."/>
            <person name="Ni X.B."/>
            <person name="Tian J.H."/>
            <person name="Sheng Y."/>
            <person name="Liu T."/>
            <person name="Pan Y.S."/>
            <person name="Xia L.Y."/>
            <person name="Li J."/>
            <person name="Zhao F."/>
            <person name="Cao W.C."/>
        </authorList>
    </citation>
    <scope>NUCLEOTIDE SEQUENCE</scope>
    <source>
        <strain evidence="1">Rsan-2018</strain>
    </source>
</reference>
<protein>
    <submittedName>
        <fullName evidence="1">Uncharacterized protein</fullName>
    </submittedName>
</protein>
<dbReference type="EMBL" id="JABSTV010001250">
    <property type="protein sequence ID" value="KAH7957869.1"/>
    <property type="molecule type" value="Genomic_DNA"/>
</dbReference>
<organism evidence="1 2">
    <name type="scientific">Rhipicephalus sanguineus</name>
    <name type="common">Brown dog tick</name>
    <name type="synonym">Ixodes sanguineus</name>
    <dbReference type="NCBI Taxonomy" id="34632"/>
    <lineage>
        <taxon>Eukaryota</taxon>
        <taxon>Metazoa</taxon>
        <taxon>Ecdysozoa</taxon>
        <taxon>Arthropoda</taxon>
        <taxon>Chelicerata</taxon>
        <taxon>Arachnida</taxon>
        <taxon>Acari</taxon>
        <taxon>Parasitiformes</taxon>
        <taxon>Ixodida</taxon>
        <taxon>Ixodoidea</taxon>
        <taxon>Ixodidae</taxon>
        <taxon>Rhipicephalinae</taxon>
        <taxon>Rhipicephalus</taxon>
        <taxon>Rhipicephalus</taxon>
    </lineage>
</organism>
<name>A0A9D4PZ54_RHISA</name>
<gene>
    <name evidence="1" type="ORF">HPB52_024034</name>
</gene>
<dbReference type="Proteomes" id="UP000821837">
    <property type="component" value="Unassembled WGS sequence"/>
</dbReference>
<comment type="caution">
    <text evidence="1">The sequence shown here is derived from an EMBL/GenBank/DDBJ whole genome shotgun (WGS) entry which is preliminary data.</text>
</comment>
<proteinExistence type="predicted"/>
<reference evidence="1" key="2">
    <citation type="submission" date="2021-09" db="EMBL/GenBank/DDBJ databases">
        <authorList>
            <person name="Jia N."/>
            <person name="Wang J."/>
            <person name="Shi W."/>
            <person name="Du L."/>
            <person name="Sun Y."/>
            <person name="Zhan W."/>
            <person name="Jiang J."/>
            <person name="Wang Q."/>
            <person name="Zhang B."/>
            <person name="Ji P."/>
            <person name="Sakyi L.B."/>
            <person name="Cui X."/>
            <person name="Yuan T."/>
            <person name="Jiang B."/>
            <person name="Yang W."/>
            <person name="Lam T.T.-Y."/>
            <person name="Chang Q."/>
            <person name="Ding S."/>
            <person name="Wang X."/>
            <person name="Zhu J."/>
            <person name="Ruan X."/>
            <person name="Zhao L."/>
            <person name="Wei J."/>
            <person name="Que T."/>
            <person name="Du C."/>
            <person name="Cheng J."/>
            <person name="Dai P."/>
            <person name="Han X."/>
            <person name="Huang E."/>
            <person name="Gao Y."/>
            <person name="Liu J."/>
            <person name="Shao H."/>
            <person name="Ye R."/>
            <person name="Li L."/>
            <person name="Wei W."/>
            <person name="Wang X."/>
            <person name="Wang C."/>
            <person name="Huo Q."/>
            <person name="Li W."/>
            <person name="Guo W."/>
            <person name="Chen H."/>
            <person name="Chen S."/>
            <person name="Zhou L."/>
            <person name="Zhou L."/>
            <person name="Ni X."/>
            <person name="Tian J."/>
            <person name="Zhou Y."/>
            <person name="Sheng Y."/>
            <person name="Liu T."/>
            <person name="Pan Y."/>
            <person name="Xia L."/>
            <person name="Li J."/>
            <person name="Zhao F."/>
            <person name="Cao W."/>
        </authorList>
    </citation>
    <scope>NUCLEOTIDE SEQUENCE</scope>
    <source>
        <strain evidence="1">Rsan-2018</strain>
        <tissue evidence="1">Larvae</tissue>
    </source>
</reference>
<keyword evidence="2" id="KW-1185">Reference proteome</keyword>
<evidence type="ECO:0000313" key="1">
    <source>
        <dbReference type="EMBL" id="KAH7957869.1"/>
    </source>
</evidence>
<accession>A0A9D4PZ54</accession>
<sequence length="94" mass="10515">MAHCVVKFADDSLTCNIEQSVVENKWPRSRLSTHGELVEHAEEKQAHHFARGVHEDIDTATCQSDHPTVARVWPSLTPLTAAAPTIRLARTHPR</sequence>
<evidence type="ECO:0000313" key="2">
    <source>
        <dbReference type="Proteomes" id="UP000821837"/>
    </source>
</evidence>
<dbReference type="AlphaFoldDB" id="A0A9D4PZ54"/>